<dbReference type="InterPro" id="IPR000711">
    <property type="entry name" value="ATPase_OSCP/dsu"/>
</dbReference>
<dbReference type="AlphaFoldDB" id="A0A5B8MFN3"/>
<keyword evidence="7" id="KW-0066">ATP synthesis</keyword>
<dbReference type="OrthoDB" id="1262810at2759"/>
<keyword evidence="6" id="KW-0472">Membrane</keyword>
<gene>
    <name evidence="8" type="ORF">A3770_02p17270</name>
</gene>
<dbReference type="PRINTS" id="PR00125">
    <property type="entry name" value="ATPASEDELTA"/>
</dbReference>
<evidence type="ECO:0000256" key="5">
    <source>
        <dbReference type="ARBA" id="ARBA00023065"/>
    </source>
</evidence>
<keyword evidence="9" id="KW-1185">Reference proteome</keyword>
<organism evidence="8 9">
    <name type="scientific">Chloropicon primus</name>
    <dbReference type="NCBI Taxonomy" id="1764295"/>
    <lineage>
        <taxon>Eukaryota</taxon>
        <taxon>Viridiplantae</taxon>
        <taxon>Chlorophyta</taxon>
        <taxon>Chloropicophyceae</taxon>
        <taxon>Chloropicales</taxon>
        <taxon>Chloropicaceae</taxon>
        <taxon>Chloropicon</taxon>
    </lineage>
</organism>
<evidence type="ECO:0000256" key="2">
    <source>
        <dbReference type="ARBA" id="ARBA00007046"/>
    </source>
</evidence>
<dbReference type="GO" id="GO:0016020">
    <property type="term" value="C:membrane"/>
    <property type="evidence" value="ECO:0007669"/>
    <property type="project" value="UniProtKB-SubCell"/>
</dbReference>
<dbReference type="GO" id="GO:0046933">
    <property type="term" value="F:proton-transporting ATP synthase activity, rotational mechanism"/>
    <property type="evidence" value="ECO:0007669"/>
    <property type="project" value="InterPro"/>
</dbReference>
<comment type="similarity">
    <text evidence="2">Belongs to the ATPase delta chain family.</text>
</comment>
<evidence type="ECO:0000313" key="8">
    <source>
        <dbReference type="EMBL" id="QDZ19209.1"/>
    </source>
</evidence>
<keyword evidence="4" id="KW-0375">Hydrogen ion transport</keyword>
<accession>A0A5B8MFN3</accession>
<keyword evidence="3" id="KW-0813">Transport</keyword>
<dbReference type="Pfam" id="PF00213">
    <property type="entry name" value="OSCP"/>
    <property type="match status" value="1"/>
</dbReference>
<dbReference type="PANTHER" id="PTHR11910">
    <property type="entry name" value="ATP SYNTHASE DELTA CHAIN"/>
    <property type="match status" value="1"/>
</dbReference>
<sequence length="224" mass="24031">MRVVGRTQTCMRGKGLSLTASTRRVSGASGSRRRTVMKADAVATQYATAFVNLAKDKNVLDDVRSDMDSVANLMKTDAKLSSFLTNPVADGDKKKSLINSIAKEASFNALSENFLCLLVDKQRIGGITDICESFESIYCEVTDTEVATVTSAAALDNDQQFEIAKKLQKLTGAKNIKLKPKVDSSLISGLVIQYGKGGSKLLDMSARGQLARIEAQLLSQAPSA</sequence>
<evidence type="ECO:0000313" key="9">
    <source>
        <dbReference type="Proteomes" id="UP000316726"/>
    </source>
</evidence>
<dbReference type="PROSITE" id="PS00389">
    <property type="entry name" value="ATPASE_DELTA"/>
    <property type="match status" value="1"/>
</dbReference>
<protein>
    <submittedName>
        <fullName evidence="8">Delta chain of chloroplast ATP synthase</fullName>
    </submittedName>
</protein>
<proteinExistence type="inferred from homology"/>
<reference evidence="8 9" key="1">
    <citation type="submission" date="2018-07" db="EMBL/GenBank/DDBJ databases">
        <title>The complete nuclear genome of the prasinophyte Chloropicon primus (CCMP1205).</title>
        <authorList>
            <person name="Pombert J.-F."/>
            <person name="Otis C."/>
            <person name="Turmel M."/>
            <person name="Lemieux C."/>
        </authorList>
    </citation>
    <scope>NUCLEOTIDE SEQUENCE [LARGE SCALE GENOMIC DNA]</scope>
    <source>
        <strain evidence="8 9">CCMP1205</strain>
    </source>
</reference>
<dbReference type="NCBIfam" id="TIGR01145">
    <property type="entry name" value="ATP_synt_delta"/>
    <property type="match status" value="1"/>
</dbReference>
<comment type="subcellular location">
    <subcellularLocation>
        <location evidence="1">Membrane</location>
    </subcellularLocation>
</comment>
<keyword evidence="5" id="KW-0406">Ion transport</keyword>
<evidence type="ECO:0000256" key="6">
    <source>
        <dbReference type="ARBA" id="ARBA00023136"/>
    </source>
</evidence>
<evidence type="ECO:0000256" key="4">
    <source>
        <dbReference type="ARBA" id="ARBA00022781"/>
    </source>
</evidence>
<dbReference type="Proteomes" id="UP000316726">
    <property type="component" value="Chromosome 2"/>
</dbReference>
<evidence type="ECO:0000256" key="1">
    <source>
        <dbReference type="ARBA" id="ARBA00004370"/>
    </source>
</evidence>
<evidence type="ECO:0000256" key="7">
    <source>
        <dbReference type="ARBA" id="ARBA00023310"/>
    </source>
</evidence>
<dbReference type="HAMAP" id="MF_01416">
    <property type="entry name" value="ATP_synth_delta_bact"/>
    <property type="match status" value="1"/>
</dbReference>
<dbReference type="InterPro" id="IPR026015">
    <property type="entry name" value="ATP_synth_OSCP/delta_N_sf"/>
</dbReference>
<dbReference type="InterPro" id="IPR020781">
    <property type="entry name" value="ATPase_OSCP/d_CS"/>
</dbReference>
<dbReference type="STRING" id="1764295.A0A5B8MFN3"/>
<dbReference type="EMBL" id="CP031035">
    <property type="protein sequence ID" value="QDZ19209.1"/>
    <property type="molecule type" value="Genomic_DNA"/>
</dbReference>
<name>A0A5B8MFN3_9CHLO</name>
<evidence type="ECO:0000256" key="3">
    <source>
        <dbReference type="ARBA" id="ARBA00022448"/>
    </source>
</evidence>
<dbReference type="Gene3D" id="1.10.520.20">
    <property type="entry name" value="N-terminal domain of the delta subunit of the F1F0-ATP synthase"/>
    <property type="match status" value="1"/>
</dbReference>
<dbReference type="SUPFAM" id="SSF47928">
    <property type="entry name" value="N-terminal domain of the delta subunit of the F1F0-ATP synthase"/>
    <property type="match status" value="1"/>
</dbReference>